<evidence type="ECO:0000313" key="1">
    <source>
        <dbReference type="EMBL" id="EIE26029.1"/>
    </source>
</evidence>
<sequence>MAAHIYATVKEQSTLALAVAAAVQSPAVAAASLQSAQNLNGMWLKDKDASDSMDPAMDLMGLNGLIRKAINLVRGVEISITDDTFEMAITSVIPWFKVREKYPLTSEERQHRRRDLRRGGARGRVSLHTDGAFRIDLVWPEPHGGTGYDLFYVLDDVNTLRVESAITVGGRTATYSVIYRRRM</sequence>
<accession>I0Z5W0</accession>
<reference evidence="1 2" key="1">
    <citation type="journal article" date="2012" name="Genome Biol.">
        <title>The genome of the polar eukaryotic microalga coccomyxa subellipsoidea reveals traits of cold adaptation.</title>
        <authorList>
            <person name="Blanc G."/>
            <person name="Agarkova I."/>
            <person name="Grimwood J."/>
            <person name="Kuo A."/>
            <person name="Brueggeman A."/>
            <person name="Dunigan D."/>
            <person name="Gurnon J."/>
            <person name="Ladunga I."/>
            <person name="Lindquist E."/>
            <person name="Lucas S."/>
            <person name="Pangilinan J."/>
            <person name="Proschold T."/>
            <person name="Salamov A."/>
            <person name="Schmutz J."/>
            <person name="Weeks D."/>
            <person name="Yamada T."/>
            <person name="Claverie J.M."/>
            <person name="Grigoriev I."/>
            <person name="Van Etten J."/>
            <person name="Lomsadze A."/>
            <person name="Borodovsky M."/>
        </authorList>
    </citation>
    <scope>NUCLEOTIDE SEQUENCE [LARGE SCALE GENOMIC DNA]</scope>
    <source>
        <strain evidence="1 2">C-169</strain>
    </source>
</reference>
<dbReference type="EMBL" id="AGSI01000003">
    <property type="protein sequence ID" value="EIE26029.1"/>
    <property type="molecule type" value="Genomic_DNA"/>
</dbReference>
<protein>
    <submittedName>
        <fullName evidence="1">Uncharacterized protein</fullName>
    </submittedName>
</protein>
<keyword evidence="2" id="KW-1185">Reference proteome</keyword>
<dbReference type="GeneID" id="17044033"/>
<dbReference type="AlphaFoldDB" id="I0Z5W0"/>
<organism evidence="1 2">
    <name type="scientific">Coccomyxa subellipsoidea (strain C-169)</name>
    <name type="common">Green microalga</name>
    <dbReference type="NCBI Taxonomy" id="574566"/>
    <lineage>
        <taxon>Eukaryota</taxon>
        <taxon>Viridiplantae</taxon>
        <taxon>Chlorophyta</taxon>
        <taxon>core chlorophytes</taxon>
        <taxon>Trebouxiophyceae</taxon>
        <taxon>Trebouxiophyceae incertae sedis</taxon>
        <taxon>Coccomyxaceae</taxon>
        <taxon>Coccomyxa</taxon>
        <taxon>Coccomyxa subellipsoidea</taxon>
    </lineage>
</organism>
<gene>
    <name evidence="1" type="ORF">COCSUDRAFT_61021</name>
</gene>
<comment type="caution">
    <text evidence="1">The sequence shown here is derived from an EMBL/GenBank/DDBJ whole genome shotgun (WGS) entry which is preliminary data.</text>
</comment>
<dbReference type="eggNOG" id="ENOG502RREN">
    <property type="taxonomic scope" value="Eukaryota"/>
</dbReference>
<proteinExistence type="predicted"/>
<name>I0Z5W0_COCSC</name>
<dbReference type="OrthoDB" id="513082at2759"/>
<evidence type="ECO:0000313" key="2">
    <source>
        <dbReference type="Proteomes" id="UP000007264"/>
    </source>
</evidence>
<dbReference type="RefSeq" id="XP_005650573.1">
    <property type="nucleotide sequence ID" value="XM_005650516.1"/>
</dbReference>
<dbReference type="KEGG" id="csl:COCSUDRAFT_61021"/>
<dbReference type="Proteomes" id="UP000007264">
    <property type="component" value="Unassembled WGS sequence"/>
</dbReference>